<dbReference type="Proteomes" id="UP000198945">
    <property type="component" value="Unassembled WGS sequence"/>
</dbReference>
<dbReference type="GO" id="GO:0016787">
    <property type="term" value="F:hydrolase activity"/>
    <property type="evidence" value="ECO:0007669"/>
    <property type="project" value="UniProtKB-KW"/>
</dbReference>
<dbReference type="Pfam" id="PF00561">
    <property type="entry name" value="Abhydrolase_1"/>
    <property type="match status" value="1"/>
</dbReference>
<dbReference type="EMBL" id="FNEH01000015">
    <property type="protein sequence ID" value="SDI79671.1"/>
    <property type="molecule type" value="Genomic_DNA"/>
</dbReference>
<protein>
    <submittedName>
        <fullName evidence="2">Alpha/beta hydrolase family protein</fullName>
    </submittedName>
</protein>
<dbReference type="RefSeq" id="WP_089716995.1">
    <property type="nucleotide sequence ID" value="NZ_FNEH01000015.1"/>
</dbReference>
<evidence type="ECO:0000313" key="3">
    <source>
        <dbReference type="Proteomes" id="UP000198945"/>
    </source>
</evidence>
<dbReference type="AlphaFoldDB" id="A0A1G8NHB5"/>
<dbReference type="SUPFAM" id="SSF53474">
    <property type="entry name" value="alpha/beta-Hydrolases"/>
    <property type="match status" value="1"/>
</dbReference>
<dbReference type="PANTHER" id="PTHR37946:SF1">
    <property type="entry name" value="SLL1969 PROTEIN"/>
    <property type="match status" value="1"/>
</dbReference>
<sequence>MNKIILVHGYNKDKNDMLKLKTNLEKYNYDVILADLPLTFEKLEYCIELFKRMINKIFDNLEDHEKLNFIGHSTGGLIIRNILAEELYKDKINKCVLISTPNKGSELADIAKNLSKTFVNIFKTVNSISTENVKKMNLSNPYGIDIGAIAGNNNNLVMGSLLSDENDGRIKVSSVKFEGLKDFIVLPYGHKDIHYQDETAELAVNFLKKGTFKNNKGDKNGI</sequence>
<dbReference type="PANTHER" id="PTHR37946">
    <property type="entry name" value="SLL1969 PROTEIN"/>
    <property type="match status" value="1"/>
</dbReference>
<evidence type="ECO:0000259" key="1">
    <source>
        <dbReference type="Pfam" id="PF00561"/>
    </source>
</evidence>
<dbReference type="InterPro" id="IPR029058">
    <property type="entry name" value="AB_hydrolase_fold"/>
</dbReference>
<dbReference type="InterPro" id="IPR000073">
    <property type="entry name" value="AB_hydrolase_1"/>
</dbReference>
<accession>A0A1G8NHB5</accession>
<organism evidence="2 3">
    <name type="scientific">Halanaerobium congolense</name>
    <dbReference type="NCBI Taxonomy" id="54121"/>
    <lineage>
        <taxon>Bacteria</taxon>
        <taxon>Bacillati</taxon>
        <taxon>Bacillota</taxon>
        <taxon>Clostridia</taxon>
        <taxon>Halanaerobiales</taxon>
        <taxon>Halanaerobiaceae</taxon>
        <taxon>Halanaerobium</taxon>
    </lineage>
</organism>
<proteinExistence type="predicted"/>
<gene>
    <name evidence="2" type="ORF">SAMN04515654_11521</name>
</gene>
<dbReference type="Gene3D" id="3.40.50.1820">
    <property type="entry name" value="alpha/beta hydrolase"/>
    <property type="match status" value="1"/>
</dbReference>
<evidence type="ECO:0000313" key="2">
    <source>
        <dbReference type="EMBL" id="SDI79671.1"/>
    </source>
</evidence>
<reference evidence="2 3" key="1">
    <citation type="submission" date="2016-10" db="EMBL/GenBank/DDBJ databases">
        <authorList>
            <person name="de Groot N.N."/>
        </authorList>
    </citation>
    <scope>NUCLEOTIDE SEQUENCE [LARGE SCALE GENOMIC DNA]</scope>
    <source>
        <strain evidence="2 3">WG7</strain>
    </source>
</reference>
<feature type="domain" description="AB hydrolase-1" evidence="1">
    <location>
        <begin position="4"/>
        <end position="124"/>
    </location>
</feature>
<name>A0A1G8NHB5_9FIRM</name>
<keyword evidence="2" id="KW-0378">Hydrolase</keyword>